<comment type="caution">
    <text evidence="2">The sequence shown here is derived from an EMBL/GenBank/DDBJ whole genome shotgun (WGS) entry which is preliminary data.</text>
</comment>
<feature type="transmembrane region" description="Helical" evidence="1">
    <location>
        <begin position="6"/>
        <end position="29"/>
    </location>
</feature>
<keyword evidence="3" id="KW-1185">Reference proteome</keyword>
<keyword evidence="1" id="KW-0472">Membrane</keyword>
<proteinExistence type="predicted"/>
<keyword evidence="1" id="KW-0812">Transmembrane</keyword>
<gene>
    <name evidence="2" type="ORF">OCV63_01440</name>
</gene>
<keyword evidence="1" id="KW-1133">Transmembrane helix</keyword>
<evidence type="ECO:0008006" key="4">
    <source>
        <dbReference type="Google" id="ProtNLM"/>
    </source>
</evidence>
<evidence type="ECO:0000313" key="3">
    <source>
        <dbReference type="Proteomes" id="UP001652461"/>
    </source>
</evidence>
<sequence length="116" mass="14109">MLAKDVVVLLFGVLIGVDLVFLAWCLYWLRIDTLKNRYQIYNLRTLKRHHRAMKLEKKKRRRDKIKVFIQLLKWNLSLFSNRTRKKAWLEVYEISVKGIEKTQIRHQKLLSDIRNS</sequence>
<dbReference type="Proteomes" id="UP001652461">
    <property type="component" value="Unassembled WGS sequence"/>
</dbReference>
<dbReference type="EMBL" id="JAOQKC010000002">
    <property type="protein sequence ID" value="MCU6695558.1"/>
    <property type="molecule type" value="Genomic_DNA"/>
</dbReference>
<reference evidence="2 3" key="1">
    <citation type="journal article" date="2021" name="ISME Commun">
        <title>Automated analysis of genomic sequences facilitates high-throughput and comprehensive description of bacteria.</title>
        <authorList>
            <person name="Hitch T.C.A."/>
        </authorList>
    </citation>
    <scope>NUCLEOTIDE SEQUENCE [LARGE SCALE GENOMIC DNA]</scope>
    <source>
        <strain evidence="2 3">Sanger_04</strain>
    </source>
</reference>
<name>A0ABT2RTC6_9FIRM</name>
<dbReference type="RefSeq" id="WP_158361629.1">
    <property type="nucleotide sequence ID" value="NZ_JAOQKC010000002.1"/>
</dbReference>
<organism evidence="2 3">
    <name type="scientific">Laedolimicola ammoniilytica</name>
    <dbReference type="NCBI Taxonomy" id="2981771"/>
    <lineage>
        <taxon>Bacteria</taxon>
        <taxon>Bacillati</taxon>
        <taxon>Bacillota</taxon>
        <taxon>Clostridia</taxon>
        <taxon>Lachnospirales</taxon>
        <taxon>Lachnospiraceae</taxon>
        <taxon>Laedolimicola</taxon>
    </lineage>
</organism>
<evidence type="ECO:0000313" key="2">
    <source>
        <dbReference type="EMBL" id="MCU6695558.1"/>
    </source>
</evidence>
<protein>
    <recommendedName>
        <fullName evidence="4">ATP synthase F0 subunit 8</fullName>
    </recommendedName>
</protein>
<evidence type="ECO:0000256" key="1">
    <source>
        <dbReference type="SAM" id="Phobius"/>
    </source>
</evidence>
<accession>A0ABT2RTC6</accession>